<organism evidence="1 2">
    <name type="scientific">Atta colombica</name>
    <dbReference type="NCBI Taxonomy" id="520822"/>
    <lineage>
        <taxon>Eukaryota</taxon>
        <taxon>Metazoa</taxon>
        <taxon>Ecdysozoa</taxon>
        <taxon>Arthropoda</taxon>
        <taxon>Hexapoda</taxon>
        <taxon>Insecta</taxon>
        <taxon>Pterygota</taxon>
        <taxon>Neoptera</taxon>
        <taxon>Endopterygota</taxon>
        <taxon>Hymenoptera</taxon>
        <taxon>Apocrita</taxon>
        <taxon>Aculeata</taxon>
        <taxon>Formicoidea</taxon>
        <taxon>Formicidae</taxon>
        <taxon>Myrmicinae</taxon>
        <taxon>Atta</taxon>
    </lineage>
</organism>
<sequence>MREILSKCGSCGALFPCLPGVSSTATEWRPRHCCERSRAAALSLDKAGNPNALLLCIVRGEIKKQGGVYTHKDERRVTPIVRFEHVDDDATLALCHFALVKREDEPC</sequence>
<dbReference type="EMBL" id="KQ976396">
    <property type="protein sequence ID" value="KYM92919.1"/>
    <property type="molecule type" value="Genomic_DNA"/>
</dbReference>
<keyword evidence="2" id="KW-1185">Reference proteome</keyword>
<gene>
    <name evidence="1" type="ORF">ALC53_00457</name>
</gene>
<reference evidence="1 2" key="1">
    <citation type="submission" date="2015-09" db="EMBL/GenBank/DDBJ databases">
        <title>Atta colombica WGS genome.</title>
        <authorList>
            <person name="Nygaard S."/>
            <person name="Hu H."/>
            <person name="Boomsma J."/>
            <person name="Zhang G."/>
        </authorList>
    </citation>
    <scope>NUCLEOTIDE SEQUENCE [LARGE SCALE GENOMIC DNA]</scope>
    <source>
        <strain evidence="1">Treedump-2</strain>
        <tissue evidence="1">Whole body</tissue>
    </source>
</reference>
<dbReference type="Proteomes" id="UP000078540">
    <property type="component" value="Unassembled WGS sequence"/>
</dbReference>
<name>A0A195BWB1_9HYME</name>
<evidence type="ECO:0000313" key="1">
    <source>
        <dbReference type="EMBL" id="KYM92919.1"/>
    </source>
</evidence>
<protein>
    <submittedName>
        <fullName evidence="1">Uncharacterized protein</fullName>
    </submittedName>
</protein>
<evidence type="ECO:0000313" key="2">
    <source>
        <dbReference type="Proteomes" id="UP000078540"/>
    </source>
</evidence>
<accession>A0A195BWB1</accession>
<dbReference type="AlphaFoldDB" id="A0A195BWB1"/>
<proteinExistence type="predicted"/>